<dbReference type="RefSeq" id="WP_269559766.1">
    <property type="nucleotide sequence ID" value="NZ_CP114767.1"/>
</dbReference>
<feature type="signal peptide" evidence="1">
    <location>
        <begin position="1"/>
        <end position="24"/>
    </location>
</feature>
<sequence length="163" mass="17357">MRLSLLPFLVTLLTVVSPITSARAQAVVASNARYVADGTGSTGLSGKAAKAAPQEMMVLTGKITNPAGVLPGAVVILENTKQMAVTNAEGEFEFVVPATAQALEARVTYAGFADEKMTLNSAAGSTASLTNAQVIVVSRRFQLKTYQKFARREVKRDLKQVRR</sequence>
<name>A0ABY7LMN4_9BACT</name>
<dbReference type="EMBL" id="CP114767">
    <property type="protein sequence ID" value="WBA41705.1"/>
    <property type="molecule type" value="Genomic_DNA"/>
</dbReference>
<dbReference type="Pfam" id="PF13620">
    <property type="entry name" value="CarboxypepD_reg"/>
    <property type="match status" value="1"/>
</dbReference>
<reference evidence="2 3" key="1">
    <citation type="submission" date="2022-12" db="EMBL/GenBank/DDBJ databases">
        <title>Hymenobacter canadensis sp. nov. isolated from lake water of the Cambridge Bay, Canada.</title>
        <authorList>
            <person name="Kim W.H."/>
            <person name="Lee Y.M."/>
        </authorList>
    </citation>
    <scope>NUCLEOTIDE SEQUENCE [LARGE SCALE GENOMIC DNA]</scope>
    <source>
        <strain evidence="2 3">PAMC 29467</strain>
    </source>
</reference>
<dbReference type="Proteomes" id="UP001211005">
    <property type="component" value="Chromosome"/>
</dbReference>
<keyword evidence="1" id="KW-0732">Signal</keyword>
<accession>A0ABY7LMN4</accession>
<gene>
    <name evidence="2" type="ORF">O3303_18070</name>
</gene>
<keyword evidence="3" id="KW-1185">Reference proteome</keyword>
<evidence type="ECO:0000313" key="3">
    <source>
        <dbReference type="Proteomes" id="UP001211005"/>
    </source>
</evidence>
<proteinExistence type="predicted"/>
<evidence type="ECO:0000313" key="2">
    <source>
        <dbReference type="EMBL" id="WBA41705.1"/>
    </source>
</evidence>
<dbReference type="Gene3D" id="2.60.40.1120">
    <property type="entry name" value="Carboxypeptidase-like, regulatory domain"/>
    <property type="match status" value="1"/>
</dbReference>
<organism evidence="2 3">
    <name type="scientific">Hymenobacter canadensis</name>
    <dbReference type="NCBI Taxonomy" id="2999067"/>
    <lineage>
        <taxon>Bacteria</taxon>
        <taxon>Pseudomonadati</taxon>
        <taxon>Bacteroidota</taxon>
        <taxon>Cytophagia</taxon>
        <taxon>Cytophagales</taxon>
        <taxon>Hymenobacteraceae</taxon>
        <taxon>Hymenobacter</taxon>
    </lineage>
</organism>
<dbReference type="InterPro" id="IPR008969">
    <property type="entry name" value="CarboxyPept-like_regulatory"/>
</dbReference>
<feature type="chain" id="PRO_5047116121" evidence="1">
    <location>
        <begin position="25"/>
        <end position="163"/>
    </location>
</feature>
<dbReference type="SUPFAM" id="SSF49464">
    <property type="entry name" value="Carboxypeptidase regulatory domain-like"/>
    <property type="match status" value="1"/>
</dbReference>
<protein>
    <submittedName>
        <fullName evidence="2">Carboxypeptidase regulatory-like domain-containing protein</fullName>
    </submittedName>
</protein>
<evidence type="ECO:0000256" key="1">
    <source>
        <dbReference type="SAM" id="SignalP"/>
    </source>
</evidence>